<name>A0A0A8YZL8_ARUDO</name>
<dbReference type="AlphaFoldDB" id="A0A0A8YZL8"/>
<evidence type="ECO:0000313" key="1">
    <source>
        <dbReference type="EMBL" id="JAD28042.1"/>
    </source>
</evidence>
<proteinExistence type="predicted"/>
<protein>
    <submittedName>
        <fullName evidence="1">Uncharacterized protein</fullName>
    </submittedName>
</protein>
<organism evidence="1">
    <name type="scientific">Arundo donax</name>
    <name type="common">Giant reed</name>
    <name type="synonym">Donax arundinaceus</name>
    <dbReference type="NCBI Taxonomy" id="35708"/>
    <lineage>
        <taxon>Eukaryota</taxon>
        <taxon>Viridiplantae</taxon>
        <taxon>Streptophyta</taxon>
        <taxon>Embryophyta</taxon>
        <taxon>Tracheophyta</taxon>
        <taxon>Spermatophyta</taxon>
        <taxon>Magnoliopsida</taxon>
        <taxon>Liliopsida</taxon>
        <taxon>Poales</taxon>
        <taxon>Poaceae</taxon>
        <taxon>PACMAD clade</taxon>
        <taxon>Arundinoideae</taxon>
        <taxon>Arundineae</taxon>
        <taxon>Arundo</taxon>
    </lineage>
</organism>
<sequence>MACPPHGCQIGVSQQGFEGGGLCTAATQFHRR</sequence>
<accession>A0A0A8YZL8</accession>
<reference evidence="1" key="2">
    <citation type="journal article" date="2015" name="Data Brief">
        <title>Shoot transcriptome of the giant reed, Arundo donax.</title>
        <authorList>
            <person name="Barrero R.A."/>
            <person name="Guerrero F.D."/>
            <person name="Moolhuijzen P."/>
            <person name="Goolsby J.A."/>
            <person name="Tidwell J."/>
            <person name="Bellgard S.E."/>
            <person name="Bellgard M.I."/>
        </authorList>
    </citation>
    <scope>NUCLEOTIDE SEQUENCE</scope>
    <source>
        <tissue evidence="1">Shoot tissue taken approximately 20 cm above the soil surface</tissue>
    </source>
</reference>
<reference evidence="1" key="1">
    <citation type="submission" date="2014-09" db="EMBL/GenBank/DDBJ databases">
        <authorList>
            <person name="Magalhaes I.L.F."/>
            <person name="Oliveira U."/>
            <person name="Santos F.R."/>
            <person name="Vidigal T.H.D.A."/>
            <person name="Brescovit A.D."/>
            <person name="Santos A.J."/>
        </authorList>
    </citation>
    <scope>NUCLEOTIDE SEQUENCE</scope>
    <source>
        <tissue evidence="1">Shoot tissue taken approximately 20 cm above the soil surface</tissue>
    </source>
</reference>
<dbReference type="EMBL" id="GBRH01269853">
    <property type="protein sequence ID" value="JAD28042.1"/>
    <property type="molecule type" value="Transcribed_RNA"/>
</dbReference>